<proteinExistence type="predicted"/>
<dbReference type="Proteomes" id="UP000198226">
    <property type="component" value="Chromosome I"/>
</dbReference>
<dbReference type="Gene3D" id="1.10.196.20">
    <property type="match status" value="1"/>
</dbReference>
<accession>A0A109IPH6</accession>
<dbReference type="SUPFAM" id="SSF51703">
    <property type="entry name" value="Cobalamin (vitamin B12)-dependent enzymes"/>
    <property type="match status" value="1"/>
</dbReference>
<dbReference type="EMBL" id="LT607752">
    <property type="protein sequence ID" value="SCG34823.1"/>
    <property type="molecule type" value="Genomic_DNA"/>
</dbReference>
<feature type="domain" description="Methylmalonyl-CoA mutase alpha/beta chain catalytic" evidence="2">
    <location>
        <begin position="137"/>
        <end position="458"/>
    </location>
</feature>
<evidence type="ECO:0000259" key="2">
    <source>
        <dbReference type="Pfam" id="PF01642"/>
    </source>
</evidence>
<dbReference type="CDD" id="cd03677">
    <property type="entry name" value="MM_CoA_mutase_beta"/>
    <property type="match status" value="1"/>
</dbReference>
<dbReference type="GO" id="GO:0005737">
    <property type="term" value="C:cytoplasm"/>
    <property type="evidence" value="ECO:0007669"/>
    <property type="project" value="TreeGrafter"/>
</dbReference>
<reference evidence="4" key="1">
    <citation type="submission" date="2016-06" db="EMBL/GenBank/DDBJ databases">
        <authorList>
            <person name="Varghese N."/>
            <person name="Submissions Spin"/>
        </authorList>
    </citation>
    <scope>NUCLEOTIDE SEQUENCE [LARGE SCALE GENOMIC DNA]</scope>
    <source>
        <strain evidence="4">DSM 44983</strain>
    </source>
</reference>
<dbReference type="OrthoDB" id="9762378at2"/>
<dbReference type="Gene3D" id="3.40.50.280">
    <property type="entry name" value="Cobalamin-binding domain"/>
    <property type="match status" value="1"/>
</dbReference>
<sequence>MTVPSETLRLAADFPAATSEQWRQSALAVLRKTGAADADTGPEAVRELLTHHGHDGIDTAALYTGADAPTVPPPPGLFPYTRGGRATGAVAAGWDIRQRHADPDPKLTGEAIRVDLENGVTSLWLVLGDGGLPVTGLATALQDVYLDLAGVVLDAGDAAVEAVPAWFALLAERGVPSAEVRGNLGVDPLGWRARTGQRWGGPADEWARRCAADFPLLRAMTVDATTYHDAGGSDAQELGCALATGVAYLRQLTAAGLDVSTAFGQLEFRYAATADQFATIVKLRAARRLWARVAQVCGAPQVGAQRQHAVTSSAMMTARDPWVNMLRTTLACFAAGVGGAEAVTVQPFDLHLGLPDGFARRIARNTQSLLLDEANVGRVVDPAGGSWYVERQTEEVARAAWAWFTDIERAGGMAAALDSGLVADRLAATWRRRADALAHRRDPLTGVSEFPHLEEQLPTRPAAPPAPEGGLPRHRYAEAYEDLRDRVDAHTTTTGVRPAVFLATLGRPAVHSARAGFAANLFAAGGVASVHPPAGDDDPARLAAAFAASGARVACLCSSDRVYAESAQPVARALAEAGATRVWLAGAPADHPAVDDYLFAGCDAVRVLEKILRDLGVP</sequence>
<protein>
    <submittedName>
        <fullName evidence="3">Heterodimeric methylmalonyl-CoA mutase small subunit</fullName>
    </submittedName>
</protein>
<dbReference type="Pfam" id="PF01642">
    <property type="entry name" value="MM_CoA_mutase"/>
    <property type="match status" value="1"/>
</dbReference>
<dbReference type="Gene3D" id="3.20.20.240">
    <property type="entry name" value="Methylmalonyl-CoA mutase"/>
    <property type="match status" value="1"/>
</dbReference>
<organism evidence="3 4">
    <name type="scientific">Micromonospora rifamycinica</name>
    <dbReference type="NCBI Taxonomy" id="291594"/>
    <lineage>
        <taxon>Bacteria</taxon>
        <taxon>Bacillati</taxon>
        <taxon>Actinomycetota</taxon>
        <taxon>Actinomycetes</taxon>
        <taxon>Micromonosporales</taxon>
        <taxon>Micromonosporaceae</taxon>
        <taxon>Micromonospora</taxon>
    </lineage>
</organism>
<dbReference type="PANTHER" id="PTHR48101">
    <property type="entry name" value="METHYLMALONYL-COA MUTASE, MITOCHONDRIAL-RELATED"/>
    <property type="match status" value="1"/>
</dbReference>
<comment type="subunit">
    <text evidence="1">Heterodimer of an alpha and a beta chain.</text>
</comment>
<dbReference type="GO" id="GO:0019678">
    <property type="term" value="P:propionate metabolic process, methylmalonyl pathway"/>
    <property type="evidence" value="ECO:0007669"/>
    <property type="project" value="TreeGrafter"/>
</dbReference>
<dbReference type="GO" id="GO:0004494">
    <property type="term" value="F:methylmalonyl-CoA mutase activity"/>
    <property type="evidence" value="ECO:0007669"/>
    <property type="project" value="UniProtKB-EC"/>
</dbReference>
<dbReference type="PANTHER" id="PTHR48101:SF4">
    <property type="entry name" value="METHYLMALONYL-COA MUTASE, MITOCHONDRIAL"/>
    <property type="match status" value="1"/>
</dbReference>
<keyword evidence="4" id="KW-1185">Reference proteome</keyword>
<dbReference type="AlphaFoldDB" id="A0A109IPH6"/>
<evidence type="ECO:0000256" key="1">
    <source>
        <dbReference type="ARBA" id="ARBA00011870"/>
    </source>
</evidence>
<evidence type="ECO:0000313" key="3">
    <source>
        <dbReference type="EMBL" id="SCG34823.1"/>
    </source>
</evidence>
<evidence type="ECO:0000313" key="4">
    <source>
        <dbReference type="Proteomes" id="UP000198226"/>
    </source>
</evidence>
<dbReference type="InterPro" id="IPR006099">
    <property type="entry name" value="MeMalonylCoA_mutase_a/b_cat"/>
</dbReference>
<dbReference type="InterPro" id="IPR016176">
    <property type="entry name" value="Cbl-dep_enz_cat"/>
</dbReference>
<dbReference type="GO" id="GO:0031419">
    <property type="term" value="F:cobalamin binding"/>
    <property type="evidence" value="ECO:0007669"/>
    <property type="project" value="UniProtKB-KW"/>
</dbReference>
<gene>
    <name evidence="3" type="ORF">GA0070623_0016</name>
</gene>
<name>A0A109IPH6_9ACTN</name>
<dbReference type="RefSeq" id="WP_067301626.1">
    <property type="nucleotide sequence ID" value="NZ_LRMV01000005.1"/>
</dbReference>
<dbReference type="InterPro" id="IPR024067">
    <property type="entry name" value="Me-malonyl-CoA_mutase_sm_su_N"/>
</dbReference>